<dbReference type="Proteomes" id="UP000264056">
    <property type="component" value="Unassembled WGS sequence"/>
</dbReference>
<dbReference type="RefSeq" id="WP_116877993.1">
    <property type="nucleotide sequence ID" value="NZ_CP031733.1"/>
</dbReference>
<evidence type="ECO:0000313" key="2">
    <source>
        <dbReference type="EMBL" id="RFU50976.1"/>
    </source>
</evidence>
<evidence type="ECO:0008006" key="7">
    <source>
        <dbReference type="Google" id="ProtNLM"/>
    </source>
</evidence>
<reference evidence="4" key="3">
    <citation type="submission" date="2018-08" db="EMBL/GenBank/DDBJ databases">
        <title>Streptococcus chenjunshii sp. nov., isolated from stools sample of the Tibetan antelope in the Qinghai-Tibet plateau, China.</title>
        <authorList>
            <person name="Tian Z."/>
        </authorList>
    </citation>
    <scope>NUCLEOTIDE SEQUENCE [LARGE SCALE GENOMIC DNA]</scope>
    <source>
        <strain evidence="4">Z15</strain>
    </source>
</reference>
<reference evidence="2 6" key="1">
    <citation type="submission" date="2018-08" db="EMBL/GenBank/DDBJ databases">
        <title>Draft genome of Streptococcus sp .nov. Z2.</title>
        <authorList>
            <person name="Tian Z."/>
        </authorList>
    </citation>
    <scope>NUCLEOTIDE SEQUENCE [LARGE SCALE GENOMIC DNA]</scope>
    <source>
        <strain evidence="2 6">Z2</strain>
    </source>
</reference>
<dbReference type="OrthoDB" id="2146302at2"/>
<gene>
    <name evidence="1" type="ORF">DDV21_008630</name>
    <name evidence="2" type="ORF">DDV22_05775</name>
    <name evidence="3" type="ORF">DDV23_04915</name>
</gene>
<accession>A0A372KP67</accession>
<organism evidence="3 5">
    <name type="scientific">Streptococcus chenjunshii</name>
    <dbReference type="NCBI Taxonomy" id="2173853"/>
    <lineage>
        <taxon>Bacteria</taxon>
        <taxon>Bacillati</taxon>
        <taxon>Bacillota</taxon>
        <taxon>Bacilli</taxon>
        <taxon>Lactobacillales</taxon>
        <taxon>Streptococcaceae</taxon>
        <taxon>Streptococcus</taxon>
    </lineage>
</organism>
<evidence type="ECO:0000313" key="1">
    <source>
        <dbReference type="EMBL" id="AXQ79142.1"/>
    </source>
</evidence>
<reference evidence="3 5" key="2">
    <citation type="submission" date="2018-08" db="EMBL/GenBank/DDBJ databases">
        <title>Draft genome of Streptococcus sp. nov. Z1.</title>
        <authorList>
            <person name="Tian Z."/>
        </authorList>
    </citation>
    <scope>NUCLEOTIDE SEQUENCE [LARGE SCALE GENOMIC DNA]</scope>
    <source>
        <strain evidence="3">Z1</strain>
        <strain evidence="5">Z1(2018)</strain>
    </source>
</reference>
<evidence type="ECO:0000313" key="4">
    <source>
        <dbReference type="Proteomes" id="UP000246115"/>
    </source>
</evidence>
<sequence length="94" mass="11039">MKAIYKNKEAEVWRIAKDDLNQPSWVSEAFAKNYLYWLDNHLRILIPALYPNWSKDSRNFGYGMYAVGYIGDVIDLTNGKVVSKAKFEKDYRLI</sequence>
<dbReference type="EMBL" id="CP031733">
    <property type="protein sequence ID" value="AXQ79142.1"/>
    <property type="molecule type" value="Genomic_DNA"/>
</dbReference>
<evidence type="ECO:0000313" key="5">
    <source>
        <dbReference type="Proteomes" id="UP000262901"/>
    </source>
</evidence>
<dbReference type="AlphaFoldDB" id="A0A372KP67"/>
<dbReference type="Proteomes" id="UP000246115">
    <property type="component" value="Chromosome"/>
</dbReference>
<dbReference type="EMBL" id="QVQZ01000008">
    <property type="protein sequence ID" value="RFU53368.1"/>
    <property type="molecule type" value="Genomic_DNA"/>
</dbReference>
<evidence type="ECO:0000313" key="6">
    <source>
        <dbReference type="Proteomes" id="UP000264056"/>
    </source>
</evidence>
<dbReference type="Proteomes" id="UP000262901">
    <property type="component" value="Unassembled WGS sequence"/>
</dbReference>
<proteinExistence type="predicted"/>
<accession>A0A346NDP7</accession>
<keyword evidence="6" id="KW-1185">Reference proteome</keyword>
<dbReference type="EMBL" id="QVQY01000012">
    <property type="protein sequence ID" value="RFU50976.1"/>
    <property type="molecule type" value="Genomic_DNA"/>
</dbReference>
<protein>
    <recommendedName>
        <fullName evidence="7">Role in replication</fullName>
    </recommendedName>
</protein>
<dbReference type="KEGG" id="schj:DDV21_008630"/>
<reference evidence="1" key="4">
    <citation type="journal article" date="2019" name="Int. J. Syst. Evol. Microbiol.">
        <title>Streptococcus chenjunshii sp. nov. isolated from feces of Tibetan antelopes.</title>
        <authorList>
            <person name="Tian Z."/>
            <person name="Lu S."/>
            <person name="Jin D."/>
            <person name="Yang J."/>
            <person name="Pu J."/>
            <person name="Lai X.H."/>
            <person name="Bai X.N."/>
            <person name="Wu X.M."/>
            <person name="Li J."/>
            <person name="Wang S."/>
            <person name="Xu J."/>
        </authorList>
    </citation>
    <scope>NUCLEOTIDE SEQUENCE</scope>
    <source>
        <strain evidence="1">Z15</strain>
    </source>
</reference>
<name>A0A372KP67_9STRE</name>
<evidence type="ECO:0000313" key="3">
    <source>
        <dbReference type="EMBL" id="RFU53368.1"/>
    </source>
</evidence>